<feature type="transmembrane region" description="Helical" evidence="1">
    <location>
        <begin position="44"/>
        <end position="64"/>
    </location>
</feature>
<dbReference type="Proteomes" id="UP001228690">
    <property type="component" value="Chromosome"/>
</dbReference>
<evidence type="ECO:0000256" key="1">
    <source>
        <dbReference type="SAM" id="Phobius"/>
    </source>
</evidence>
<protein>
    <recommendedName>
        <fullName evidence="4">Lipoprotein</fullName>
    </recommendedName>
</protein>
<gene>
    <name evidence="2" type="ORF">P0082_04245</name>
</gene>
<reference evidence="2 3" key="1">
    <citation type="submission" date="2023-04" db="EMBL/GenBank/DDBJ databases">
        <title>Spirochaete genome identified in red abalone sample constitutes a novel genus.</title>
        <authorList>
            <person name="Sharma S.P."/>
            <person name="Purcell C.M."/>
            <person name="Hyde J.R."/>
            <person name="Severin A.J."/>
        </authorList>
    </citation>
    <scope>NUCLEOTIDE SEQUENCE [LARGE SCALE GENOMIC DNA]</scope>
    <source>
        <strain evidence="2 3">SP-2023</strain>
    </source>
</reference>
<organism evidence="2 3">
    <name type="scientific">Candidatus Haliotispira prima</name>
    <dbReference type="NCBI Taxonomy" id="3034016"/>
    <lineage>
        <taxon>Bacteria</taxon>
        <taxon>Pseudomonadati</taxon>
        <taxon>Spirochaetota</taxon>
        <taxon>Spirochaetia</taxon>
        <taxon>Spirochaetales</taxon>
        <taxon>Spirochaetaceae</taxon>
        <taxon>Candidatus Haliotispira</taxon>
    </lineage>
</organism>
<sequence length="233" mass="27305">MAKQKQHTPSSPPLNLIMYILSTKFIFRKAVSGQNPGSAGSPRYLWYLWPALILLSFFALQACASNMKPRIRPFKDRLQVAIIFPTEYATLAMDLYRNYKILRKNIRRTQGLPRIKLRTISWQDFSYDHTYVAYDAVIYISLYSQIPSDLSNSLSNKLGRSLPELLKSPIFSGYSEPRRFVWFLFRDTNSLDRYRLLYPDLPYLSSNTGEAALRKIFEVDLFRFLLRLKEIYS</sequence>
<keyword evidence="1" id="KW-0472">Membrane</keyword>
<accession>A0ABY8MJ80</accession>
<dbReference type="EMBL" id="CP123443">
    <property type="protein sequence ID" value="WGK70077.1"/>
    <property type="molecule type" value="Genomic_DNA"/>
</dbReference>
<proteinExistence type="predicted"/>
<dbReference type="RefSeq" id="WP_326928283.1">
    <property type="nucleotide sequence ID" value="NZ_CP123443.1"/>
</dbReference>
<keyword evidence="1" id="KW-1133">Transmembrane helix</keyword>
<keyword evidence="3" id="KW-1185">Reference proteome</keyword>
<name>A0ABY8MJ80_9SPIO</name>
<evidence type="ECO:0008006" key="4">
    <source>
        <dbReference type="Google" id="ProtNLM"/>
    </source>
</evidence>
<evidence type="ECO:0000313" key="3">
    <source>
        <dbReference type="Proteomes" id="UP001228690"/>
    </source>
</evidence>
<keyword evidence="1" id="KW-0812">Transmembrane</keyword>
<evidence type="ECO:0000313" key="2">
    <source>
        <dbReference type="EMBL" id="WGK70077.1"/>
    </source>
</evidence>